<gene>
    <name evidence="4" type="ORF">H1R20_g5987</name>
</gene>
<accession>A0A9W8JDB4</accession>
<dbReference type="SUPFAM" id="SSF52540">
    <property type="entry name" value="P-loop containing nucleoside triphosphate hydrolases"/>
    <property type="match status" value="1"/>
</dbReference>
<dbReference type="InterPro" id="IPR007111">
    <property type="entry name" value="NACHT_NTPase"/>
</dbReference>
<organism evidence="4 5">
    <name type="scientific">Candolleomyces eurysporus</name>
    <dbReference type="NCBI Taxonomy" id="2828524"/>
    <lineage>
        <taxon>Eukaryota</taxon>
        <taxon>Fungi</taxon>
        <taxon>Dikarya</taxon>
        <taxon>Basidiomycota</taxon>
        <taxon>Agaricomycotina</taxon>
        <taxon>Agaricomycetes</taxon>
        <taxon>Agaricomycetidae</taxon>
        <taxon>Agaricales</taxon>
        <taxon>Agaricineae</taxon>
        <taxon>Psathyrellaceae</taxon>
        <taxon>Candolleomyces</taxon>
    </lineage>
</organism>
<dbReference type="Gene3D" id="3.40.50.300">
    <property type="entry name" value="P-loop containing nucleotide triphosphate hydrolases"/>
    <property type="match status" value="1"/>
</dbReference>
<keyword evidence="1" id="KW-0677">Repeat</keyword>
<dbReference type="OrthoDB" id="3266532at2759"/>
<keyword evidence="5" id="KW-1185">Reference proteome</keyword>
<dbReference type="EMBL" id="JANBPK010000811">
    <property type="protein sequence ID" value="KAJ2931108.1"/>
    <property type="molecule type" value="Genomic_DNA"/>
</dbReference>
<reference evidence="4" key="1">
    <citation type="submission" date="2022-06" db="EMBL/GenBank/DDBJ databases">
        <title>Genome Sequence of Candolleomyces eurysporus.</title>
        <authorList>
            <person name="Buettner E."/>
        </authorList>
    </citation>
    <scope>NUCLEOTIDE SEQUENCE</scope>
    <source>
        <strain evidence="4">VTCC 930004</strain>
    </source>
</reference>
<protein>
    <recommendedName>
        <fullName evidence="3">NACHT domain-containing protein</fullName>
    </recommendedName>
</protein>
<dbReference type="PANTHER" id="PTHR10039:SF16">
    <property type="entry name" value="GPI INOSITOL-DEACYLASE"/>
    <property type="match status" value="1"/>
</dbReference>
<dbReference type="PROSITE" id="PS50837">
    <property type="entry name" value="NACHT"/>
    <property type="match status" value="1"/>
</dbReference>
<name>A0A9W8JDB4_9AGAR</name>
<dbReference type="InterPro" id="IPR056884">
    <property type="entry name" value="NPHP3-like_N"/>
</dbReference>
<evidence type="ECO:0000256" key="2">
    <source>
        <dbReference type="SAM" id="MobiDB-lite"/>
    </source>
</evidence>
<evidence type="ECO:0000313" key="4">
    <source>
        <dbReference type="EMBL" id="KAJ2931108.1"/>
    </source>
</evidence>
<proteinExistence type="predicted"/>
<evidence type="ECO:0000256" key="1">
    <source>
        <dbReference type="ARBA" id="ARBA00022737"/>
    </source>
</evidence>
<dbReference type="Pfam" id="PF24883">
    <property type="entry name" value="NPHP3_N"/>
    <property type="match status" value="1"/>
</dbReference>
<feature type="domain" description="NACHT" evidence="3">
    <location>
        <begin position="356"/>
        <end position="514"/>
    </location>
</feature>
<sequence length="855" mass="96855">MVEGPQTSKEHKSFFGRVRARLRPGPASSSQTRSTAHQPPTPPGDDTVADSAPAQNSSNVALPRRRIAQQRNYLHYIKGRQQKKTNTILQLSKYRPIPPLRLKLMLTRNSTEAIIDSSSANTFPRSSLGKDTLKVTLNFTQMLIKKLPGIVDGNPVKGALGLAKTVIEIKEAVKDNMGAVERRIVTIGAQLRILEKALDDPRTYDEERNPLMRQFKKTLEDELAKLSLLHQESILRKIADHENEIKRIAEIFERVNEARIHFELGSGIRVFKAVHAIQEDLRVCDSLLSEPHWKLISCQMSLLDRLIASPMADHKYHLVGKEREALGRAACTPGTRVFILENIIKWANDKSSESQDVYWLFGPAGSGKSTIAYTIARRFELTADVDDTIVLGGNFFCSRQFEETRYETHIVRTLVYHLALKCETFADALSRSGNFEAVHRNVRTQLEDLLVGPWRKSDAILSKDSSRPRRYLVVIDALDEIEQQGGSTFLRALLDVINDNALPGLKFFVTSRPDPDLVMHIGSFARKQTYRLQDVEKEEVQADITKYLEASLPHFKGHSEMDSLLEFAGGLFICAATLVRHLTCYKPVEQKRLLRRLFSDSVPQRSPRPSSKATFLLDALYLQILSDAFSDLESDVFSTRLQILHTVLCTAEPVSASIVTKLVCDDSEETDPSFSFTEVADEVLSRLHAVLYTDAEQNILSYHKSFSDFMSDQHRSKEYWCDSGAHHRYMAESCFRIMNAVLRFNIANIPSSFKFDSEDHKLSSRVKQNISPALSYSSRNWSHHLSVMASNTNPDDPILATLADFLQLRVLFWIEAMNLLGRRGLCDPMLRAARKWTIDISLRAFSTMTCNWRNS</sequence>
<dbReference type="Proteomes" id="UP001140091">
    <property type="component" value="Unassembled WGS sequence"/>
</dbReference>
<evidence type="ECO:0000259" key="3">
    <source>
        <dbReference type="PROSITE" id="PS50837"/>
    </source>
</evidence>
<dbReference type="AlphaFoldDB" id="A0A9W8JDB4"/>
<dbReference type="PANTHER" id="PTHR10039">
    <property type="entry name" value="AMELOGENIN"/>
    <property type="match status" value="1"/>
</dbReference>
<comment type="caution">
    <text evidence="4">The sequence shown here is derived from an EMBL/GenBank/DDBJ whole genome shotgun (WGS) entry which is preliminary data.</text>
</comment>
<feature type="region of interest" description="Disordered" evidence="2">
    <location>
        <begin position="1"/>
        <end position="65"/>
    </location>
</feature>
<feature type="non-terminal residue" evidence="4">
    <location>
        <position position="1"/>
    </location>
</feature>
<dbReference type="InterPro" id="IPR027417">
    <property type="entry name" value="P-loop_NTPase"/>
</dbReference>
<evidence type="ECO:0000313" key="5">
    <source>
        <dbReference type="Proteomes" id="UP001140091"/>
    </source>
</evidence>
<feature type="compositionally biased region" description="Polar residues" evidence="2">
    <location>
        <begin position="27"/>
        <end position="38"/>
    </location>
</feature>